<proteinExistence type="predicted"/>
<evidence type="ECO:0000259" key="1">
    <source>
        <dbReference type="Pfam" id="PF07826"/>
    </source>
</evidence>
<evidence type="ECO:0000313" key="3">
    <source>
        <dbReference type="Proteomes" id="UP001204562"/>
    </source>
</evidence>
<comment type="caution">
    <text evidence="2">The sequence shown here is derived from an EMBL/GenBank/DDBJ whole genome shotgun (WGS) entry which is preliminary data.</text>
</comment>
<dbReference type="InterPro" id="IPR020600">
    <property type="entry name" value="IMP_cyclohydrolase-like"/>
</dbReference>
<dbReference type="RefSeq" id="WP_256304209.1">
    <property type="nucleotide sequence ID" value="NZ_JANFYS010000020.1"/>
</dbReference>
<dbReference type="Proteomes" id="UP001204562">
    <property type="component" value="Unassembled WGS sequence"/>
</dbReference>
<dbReference type="GO" id="GO:0006188">
    <property type="term" value="P:IMP biosynthetic process"/>
    <property type="evidence" value="ECO:0007669"/>
    <property type="project" value="InterPro"/>
</dbReference>
<accession>A0AAW5JLY8</accession>
<dbReference type="InterPro" id="IPR036795">
    <property type="entry name" value="IMP_cyclohydrolase-like_sf"/>
</dbReference>
<protein>
    <submittedName>
        <fullName evidence="2">IMP cyclohydrolase</fullName>
    </submittedName>
</protein>
<dbReference type="EMBL" id="JANFYS010000020">
    <property type="protein sequence ID" value="MCQ4770852.1"/>
    <property type="molecule type" value="Genomic_DNA"/>
</dbReference>
<dbReference type="SUPFAM" id="SSF75569">
    <property type="entry name" value="Archaeal IMP cyclohydrolase PurO"/>
    <property type="match status" value="1"/>
</dbReference>
<feature type="domain" description="Inosine monophosphate cyclohydrolase-like" evidence="1">
    <location>
        <begin position="15"/>
        <end position="220"/>
    </location>
</feature>
<reference evidence="2" key="1">
    <citation type="submission" date="2022-06" db="EMBL/GenBank/DDBJ databases">
        <title>Isolation of gut microbiota from human fecal samples.</title>
        <authorList>
            <person name="Pamer E.G."/>
            <person name="Barat B."/>
            <person name="Waligurski E."/>
            <person name="Medina S."/>
            <person name="Paddock L."/>
            <person name="Mostad J."/>
        </authorList>
    </citation>
    <scope>NUCLEOTIDE SEQUENCE</scope>
    <source>
        <strain evidence="2">DFI.9.91</strain>
    </source>
</reference>
<dbReference type="AlphaFoldDB" id="A0AAW5JLY8"/>
<dbReference type="GO" id="GO:0003937">
    <property type="term" value="F:IMP cyclohydrolase activity"/>
    <property type="evidence" value="ECO:0007669"/>
    <property type="project" value="InterPro"/>
</dbReference>
<organism evidence="2 3">
    <name type="scientific">Intestinimonas massiliensis</name>
    <name type="common">ex Afouda et al. 2020</name>
    <dbReference type="NCBI Taxonomy" id="1673721"/>
    <lineage>
        <taxon>Bacteria</taxon>
        <taxon>Bacillati</taxon>
        <taxon>Bacillota</taxon>
        <taxon>Clostridia</taxon>
        <taxon>Eubacteriales</taxon>
        <taxon>Intestinimonas</taxon>
    </lineage>
</organism>
<evidence type="ECO:0000313" key="2">
    <source>
        <dbReference type="EMBL" id="MCQ4770852.1"/>
    </source>
</evidence>
<dbReference type="Pfam" id="PF07826">
    <property type="entry name" value="IMP_cyclohyd"/>
    <property type="match status" value="1"/>
</dbReference>
<dbReference type="Gene3D" id="3.60.20.20">
    <property type="entry name" value="Inosine monophosphate cyclohydrolase-like"/>
    <property type="match status" value="1"/>
</dbReference>
<name>A0AAW5JLY8_9FIRM</name>
<sequence length="235" mass="26066">MMLIDLNESLRTNSYPGRGILLGRSADGRKAVIAYFIMGRSENSRNRIFEETADGIRTRAFDASRMTDPSLIIYHPVRVVEGTTIVTNGDQTDTVADAFRRGEGWVRALRTREFEPDGPNYTPRISGMVRPDGAYRLSILKSAQGDPACCQRFFFEYDAPIAGQGHFISTYDGDGSPLPSFTGEPRAAAITAPDAETLAAELWQSLHADNKVSLFVRFIDLESGQTETVLRNKHQ</sequence>
<gene>
    <name evidence="2" type="ORF">NE579_10300</name>
</gene>